<dbReference type="EnsemblMetazoa" id="XM_019994999.1">
    <property type="protein sequence ID" value="XP_019850558.1"/>
    <property type="gene ID" value="LOC109581157"/>
</dbReference>
<sequence>MAYSRVVVFGDVLYKLKYQCNNTNDEYLSLQNIHDEIVDVTRGILYVLQSSSRLEPLCGDHITIFPSFQSWPEGMDLEAFENDKKLNIHPMAVVLAVYVHVQSSSSPASRYHGITRKRQRRVEEVGDSSDSEFSDNSIHLEKKVLPRPSKRLKNESGRAGVHCLVPRIHKTSARKVKGSVSWLARLASFFFGETT</sequence>
<organism evidence="2 3">
    <name type="scientific">Amphimedon queenslandica</name>
    <name type="common">Sponge</name>
    <dbReference type="NCBI Taxonomy" id="400682"/>
    <lineage>
        <taxon>Eukaryota</taxon>
        <taxon>Metazoa</taxon>
        <taxon>Porifera</taxon>
        <taxon>Demospongiae</taxon>
        <taxon>Heteroscleromorpha</taxon>
        <taxon>Haplosclerida</taxon>
        <taxon>Niphatidae</taxon>
        <taxon>Amphimedon</taxon>
    </lineage>
</organism>
<dbReference type="Proteomes" id="UP000007879">
    <property type="component" value="Unassembled WGS sequence"/>
</dbReference>
<proteinExistence type="predicted"/>
<accession>A0AAN0J1E3</accession>
<dbReference type="KEGG" id="aqu:109581157"/>
<name>A0AAN0J1E3_AMPQE</name>
<keyword evidence="3" id="KW-1185">Reference proteome</keyword>
<reference evidence="2" key="2">
    <citation type="submission" date="2024-06" db="UniProtKB">
        <authorList>
            <consortium name="EnsemblMetazoa"/>
        </authorList>
    </citation>
    <scope>IDENTIFICATION</scope>
</reference>
<evidence type="ECO:0000256" key="1">
    <source>
        <dbReference type="SAM" id="MobiDB-lite"/>
    </source>
</evidence>
<reference evidence="3" key="1">
    <citation type="journal article" date="2010" name="Nature">
        <title>The Amphimedon queenslandica genome and the evolution of animal complexity.</title>
        <authorList>
            <person name="Srivastava M."/>
            <person name="Simakov O."/>
            <person name="Chapman J."/>
            <person name="Fahey B."/>
            <person name="Gauthier M.E."/>
            <person name="Mitros T."/>
            <person name="Richards G.S."/>
            <person name="Conaco C."/>
            <person name="Dacre M."/>
            <person name="Hellsten U."/>
            <person name="Larroux C."/>
            <person name="Putnam N.H."/>
            <person name="Stanke M."/>
            <person name="Adamska M."/>
            <person name="Darling A."/>
            <person name="Degnan S.M."/>
            <person name="Oakley T.H."/>
            <person name="Plachetzki D.C."/>
            <person name="Zhai Y."/>
            <person name="Adamski M."/>
            <person name="Calcino A."/>
            <person name="Cummins S.F."/>
            <person name="Goodstein D.M."/>
            <person name="Harris C."/>
            <person name="Jackson D.J."/>
            <person name="Leys S.P."/>
            <person name="Shu S."/>
            <person name="Woodcroft B.J."/>
            <person name="Vervoort M."/>
            <person name="Kosik K.S."/>
            <person name="Manning G."/>
            <person name="Degnan B.M."/>
            <person name="Rokhsar D.S."/>
        </authorList>
    </citation>
    <scope>NUCLEOTIDE SEQUENCE [LARGE SCALE GENOMIC DNA]</scope>
</reference>
<feature type="region of interest" description="Disordered" evidence="1">
    <location>
        <begin position="109"/>
        <end position="134"/>
    </location>
</feature>
<evidence type="ECO:0000313" key="2">
    <source>
        <dbReference type="EnsemblMetazoa" id="XP_019850558.1"/>
    </source>
</evidence>
<protein>
    <submittedName>
        <fullName evidence="2">Uncharacterized protein</fullName>
    </submittedName>
</protein>
<evidence type="ECO:0000313" key="3">
    <source>
        <dbReference type="Proteomes" id="UP000007879"/>
    </source>
</evidence>
<dbReference type="AlphaFoldDB" id="A0AAN0J1E3"/>
<gene>
    <name evidence="2" type="primary">109581157</name>
</gene>